<keyword evidence="8" id="KW-1185">Reference proteome</keyword>
<evidence type="ECO:0000256" key="1">
    <source>
        <dbReference type="ARBA" id="ARBA00022670"/>
    </source>
</evidence>
<comment type="similarity">
    <text evidence="5">Belongs to the peptidase S1B family.</text>
</comment>
<dbReference type="EMBL" id="JAAEEH010000004">
    <property type="protein sequence ID" value="NDL66650.1"/>
    <property type="molecule type" value="Genomic_DNA"/>
</dbReference>
<dbReference type="Pfam" id="PF13365">
    <property type="entry name" value="Trypsin_2"/>
    <property type="match status" value="1"/>
</dbReference>
<dbReference type="PRINTS" id="PR00839">
    <property type="entry name" value="V8PROTEASE"/>
</dbReference>
<dbReference type="PANTHER" id="PTHR22939">
    <property type="entry name" value="SERINE PROTEASE FAMILY S1C HTRA-RELATED"/>
    <property type="match status" value="1"/>
</dbReference>
<keyword evidence="6" id="KW-0472">Membrane</keyword>
<proteinExistence type="inferred from homology"/>
<dbReference type="Gene3D" id="2.40.10.120">
    <property type="match status" value="1"/>
</dbReference>
<dbReference type="InterPro" id="IPR008256">
    <property type="entry name" value="Peptidase_S1B"/>
</dbReference>
<feature type="transmembrane region" description="Helical" evidence="6">
    <location>
        <begin position="20"/>
        <end position="39"/>
    </location>
</feature>
<organism evidence="7 8">
    <name type="scientific">Anaerotalea alkaliphila</name>
    <dbReference type="NCBI Taxonomy" id="2662126"/>
    <lineage>
        <taxon>Bacteria</taxon>
        <taxon>Bacillati</taxon>
        <taxon>Bacillota</taxon>
        <taxon>Clostridia</taxon>
        <taxon>Eubacteriales</taxon>
        <taxon>Anaerotalea</taxon>
    </lineage>
</organism>
<dbReference type="GO" id="GO:0008236">
    <property type="term" value="F:serine-type peptidase activity"/>
    <property type="evidence" value="ECO:0007669"/>
    <property type="project" value="UniProtKB-KW"/>
</dbReference>
<dbReference type="AlphaFoldDB" id="A0A7X5HU07"/>
<dbReference type="GO" id="GO:0042597">
    <property type="term" value="C:periplasmic space"/>
    <property type="evidence" value="ECO:0007669"/>
    <property type="project" value="TreeGrafter"/>
</dbReference>
<feature type="active site" description="Charge relay system" evidence="4">
    <location>
        <position position="202"/>
    </location>
</feature>
<keyword evidence="2 5" id="KW-0378">Hydrolase</keyword>
<dbReference type="EC" id="3.4.21.-" evidence="5"/>
<dbReference type="PANTHER" id="PTHR22939:SF129">
    <property type="entry name" value="SERINE PROTEASE HTRA2, MITOCHONDRIAL"/>
    <property type="match status" value="1"/>
</dbReference>
<evidence type="ECO:0000313" key="7">
    <source>
        <dbReference type="EMBL" id="NDL66650.1"/>
    </source>
</evidence>
<keyword evidence="6" id="KW-1133">Transmembrane helix</keyword>
<dbReference type="InterPro" id="IPR009003">
    <property type="entry name" value="Peptidase_S1_PA"/>
</dbReference>
<evidence type="ECO:0000313" key="8">
    <source>
        <dbReference type="Proteomes" id="UP000461585"/>
    </source>
</evidence>
<dbReference type="Proteomes" id="UP000461585">
    <property type="component" value="Unassembled WGS sequence"/>
</dbReference>
<dbReference type="RefSeq" id="WP_162369374.1">
    <property type="nucleotide sequence ID" value="NZ_JAAEEH010000004.1"/>
</dbReference>
<name>A0A7X5HU07_9FIRM</name>
<keyword evidence="3 5" id="KW-0720">Serine protease</keyword>
<feature type="active site" description="Charge relay system" evidence="4">
    <location>
        <position position="104"/>
    </location>
</feature>
<sequence>MMEGMEEELQPERRRFGCLFRGMTILLLLSMVVLILPSFQGLWSRRHGFLEQNRELRGDPVAEMARPAVVSLEALLPTGLGGSARSRGTGFNISPEGTIVTNRHLVEDALEIRIRFEGGAVFSTTEYRLLPGVDVAVVDIDGRDLPHLELARDVRLREGDTVTVIGNPLGFQKISQRGEVAGFPAGPGGPFEIGISVNPGNSGSPVLDGEGRVVGVVFASLRPGAEGAETRALAVEVRGLELE</sequence>
<dbReference type="GO" id="GO:0006515">
    <property type="term" value="P:protein quality control for misfolded or incompletely synthesized proteins"/>
    <property type="evidence" value="ECO:0007669"/>
    <property type="project" value="TreeGrafter"/>
</dbReference>
<evidence type="ECO:0000256" key="5">
    <source>
        <dbReference type="RuleBase" id="RU004296"/>
    </source>
</evidence>
<evidence type="ECO:0000256" key="4">
    <source>
        <dbReference type="PIRSR" id="PIRSR608256-1"/>
    </source>
</evidence>
<protein>
    <recommendedName>
        <fullName evidence="5">Serine protease</fullName>
        <ecNumber evidence="5">3.4.21.-</ecNumber>
    </recommendedName>
</protein>
<evidence type="ECO:0000256" key="6">
    <source>
        <dbReference type="SAM" id="Phobius"/>
    </source>
</evidence>
<accession>A0A7X5HU07</accession>
<evidence type="ECO:0000256" key="3">
    <source>
        <dbReference type="ARBA" id="ARBA00022825"/>
    </source>
</evidence>
<keyword evidence="6" id="KW-0812">Transmembrane</keyword>
<comment type="caution">
    <text evidence="7">The sequence shown here is derived from an EMBL/GenBank/DDBJ whole genome shotgun (WGS) entry which is preliminary data.</text>
</comment>
<evidence type="ECO:0000256" key="2">
    <source>
        <dbReference type="ARBA" id="ARBA00022801"/>
    </source>
</evidence>
<keyword evidence="1 5" id="KW-0645">Protease</keyword>
<feature type="active site" description="Charge relay system" evidence="4">
    <location>
        <position position="134"/>
    </location>
</feature>
<gene>
    <name evidence="7" type="ORF">GXN74_02660</name>
</gene>
<dbReference type="SUPFAM" id="SSF50494">
    <property type="entry name" value="Trypsin-like serine proteases"/>
    <property type="match status" value="1"/>
</dbReference>
<reference evidence="7 8" key="1">
    <citation type="submission" date="2020-01" db="EMBL/GenBank/DDBJ databases">
        <title>Anaeroalcalibacter tamaniensis gen. nov., sp. nov., moderately halophilic strictly anaerobic fermenter bacterium from mud volcano of Taman peninsula.</title>
        <authorList>
            <person name="Frolova A."/>
            <person name="Merkel A.Y."/>
            <person name="Slobodkin A.I."/>
        </authorList>
    </citation>
    <scope>NUCLEOTIDE SEQUENCE [LARGE SCALE GENOMIC DNA]</scope>
    <source>
        <strain evidence="7 8">F-3ap</strain>
    </source>
</reference>